<accession>A0AAI9WXT3</accession>
<feature type="domain" description="PX" evidence="7">
    <location>
        <begin position="150"/>
        <end position="308"/>
    </location>
</feature>
<dbReference type="GeneID" id="73380763"/>
<dbReference type="Gene3D" id="3.30.1520.10">
    <property type="entry name" value="Phox-like domain"/>
    <property type="match status" value="1"/>
</dbReference>
<evidence type="ECO:0000256" key="1">
    <source>
        <dbReference type="ARBA" id="ARBA00022443"/>
    </source>
</evidence>
<dbReference type="InterPro" id="IPR036028">
    <property type="entry name" value="SH3-like_dom_sf"/>
</dbReference>
<dbReference type="PROSITE" id="PS50195">
    <property type="entry name" value="PX"/>
    <property type="match status" value="1"/>
</dbReference>
<feature type="compositionally biased region" description="Low complexity" evidence="5">
    <location>
        <begin position="585"/>
        <end position="599"/>
    </location>
</feature>
<feature type="compositionally biased region" description="Polar residues" evidence="5">
    <location>
        <begin position="1"/>
        <end position="11"/>
    </location>
</feature>
<dbReference type="InterPro" id="IPR035550">
    <property type="entry name" value="Bem1/Scd2_PX"/>
</dbReference>
<feature type="domain" description="SH3" evidence="6">
    <location>
        <begin position="47"/>
        <end position="109"/>
    </location>
</feature>
<dbReference type="SUPFAM" id="SSF50044">
    <property type="entry name" value="SH3-domain"/>
    <property type="match status" value="1"/>
</dbReference>
<feature type="region of interest" description="Disordered" evidence="5">
    <location>
        <begin position="461"/>
        <end position="502"/>
    </location>
</feature>
<protein>
    <recommendedName>
        <fullName evidence="10">SH3 domain-containing protein</fullName>
    </recommendedName>
</protein>
<evidence type="ECO:0000256" key="3">
    <source>
        <dbReference type="PROSITE-ProRule" id="PRU00192"/>
    </source>
</evidence>
<dbReference type="RefSeq" id="XP_049179855.1">
    <property type="nucleotide sequence ID" value="XM_049324450.1"/>
</dbReference>
<dbReference type="GO" id="GO:0005737">
    <property type="term" value="C:cytoplasm"/>
    <property type="evidence" value="ECO:0007669"/>
    <property type="project" value="TreeGrafter"/>
</dbReference>
<dbReference type="InterPro" id="IPR051228">
    <property type="entry name" value="NADPH_Oxidase/PX-Domain"/>
</dbReference>
<gene>
    <name evidence="8" type="ORF">KGF56_003146</name>
</gene>
<dbReference type="Proteomes" id="UP001202479">
    <property type="component" value="Unassembled WGS sequence"/>
</dbReference>
<evidence type="ECO:0008006" key="10">
    <source>
        <dbReference type="Google" id="ProtNLM"/>
    </source>
</evidence>
<dbReference type="EMBL" id="JAHUZD010000108">
    <property type="protein sequence ID" value="KAI3404110.2"/>
    <property type="molecule type" value="Genomic_DNA"/>
</dbReference>
<organism evidence="8 9">
    <name type="scientific">Candida oxycetoniae</name>
    <dbReference type="NCBI Taxonomy" id="497107"/>
    <lineage>
        <taxon>Eukaryota</taxon>
        <taxon>Fungi</taxon>
        <taxon>Dikarya</taxon>
        <taxon>Ascomycota</taxon>
        <taxon>Saccharomycotina</taxon>
        <taxon>Pichiomycetes</taxon>
        <taxon>Debaryomycetaceae</taxon>
        <taxon>Candida/Lodderomyces clade</taxon>
        <taxon>Candida</taxon>
    </lineage>
</organism>
<evidence type="ECO:0000313" key="9">
    <source>
        <dbReference type="Proteomes" id="UP001202479"/>
    </source>
</evidence>
<dbReference type="SUPFAM" id="SSF64268">
    <property type="entry name" value="PX domain"/>
    <property type="match status" value="1"/>
</dbReference>
<dbReference type="GO" id="GO:0035091">
    <property type="term" value="F:phosphatidylinositol binding"/>
    <property type="evidence" value="ECO:0007669"/>
    <property type="project" value="InterPro"/>
</dbReference>
<feature type="region of interest" description="Disordered" evidence="5">
    <location>
        <begin position="1"/>
        <end position="21"/>
    </location>
</feature>
<feature type="compositionally biased region" description="Low complexity" evidence="5">
    <location>
        <begin position="461"/>
        <end position="477"/>
    </location>
</feature>
<dbReference type="InterPro" id="IPR001683">
    <property type="entry name" value="PX_dom"/>
</dbReference>
<keyword evidence="1 3" id="KW-0728">SH3 domain</keyword>
<dbReference type="InterPro" id="IPR001452">
    <property type="entry name" value="SH3_domain"/>
</dbReference>
<feature type="compositionally biased region" description="Polar residues" evidence="5">
    <location>
        <begin position="543"/>
        <end position="569"/>
    </location>
</feature>
<keyword evidence="4" id="KW-0175">Coiled coil</keyword>
<dbReference type="Pfam" id="PF00018">
    <property type="entry name" value="SH3_1"/>
    <property type="match status" value="1"/>
</dbReference>
<evidence type="ECO:0000256" key="4">
    <source>
        <dbReference type="SAM" id="Coils"/>
    </source>
</evidence>
<evidence type="ECO:0000256" key="2">
    <source>
        <dbReference type="ARBA" id="ARBA00022737"/>
    </source>
</evidence>
<dbReference type="PANTHER" id="PTHR15706">
    <property type="entry name" value="SH3 MULTIPLE DOMAIN"/>
    <property type="match status" value="1"/>
</dbReference>
<keyword evidence="2" id="KW-0677">Repeat</keyword>
<dbReference type="Gene3D" id="2.30.30.40">
    <property type="entry name" value="SH3 Domains"/>
    <property type="match status" value="1"/>
</dbReference>
<dbReference type="PROSITE" id="PS50002">
    <property type="entry name" value="SH3"/>
    <property type="match status" value="1"/>
</dbReference>
<dbReference type="Pfam" id="PF00787">
    <property type="entry name" value="PX"/>
    <property type="match status" value="1"/>
</dbReference>
<dbReference type="CDD" id="cd06890">
    <property type="entry name" value="PX_Bem1p"/>
    <property type="match status" value="1"/>
</dbReference>
<feature type="region of interest" description="Disordered" evidence="5">
    <location>
        <begin position="517"/>
        <end position="608"/>
    </location>
</feature>
<evidence type="ECO:0000313" key="8">
    <source>
        <dbReference type="EMBL" id="KAI3404110.2"/>
    </source>
</evidence>
<comment type="caution">
    <text evidence="8">The sequence shown here is derived from an EMBL/GenBank/DDBJ whole genome shotgun (WGS) entry which is preliminary data.</text>
</comment>
<dbReference type="PANTHER" id="PTHR15706:SF2">
    <property type="entry name" value="SH3 AND PX DOMAIN-CONTAINING PROTEIN 2A"/>
    <property type="match status" value="1"/>
</dbReference>
<dbReference type="AlphaFoldDB" id="A0AAI9WXT3"/>
<sequence>MITSAFQQPQSMHLRGGGSSSLNSPIRTLTISKPTTKHIEKVINDFRANIILVVKYPFHAESANELSVKSGDILKLLDKPNDGWILVKFVDKLQAPGLIPALYVDIAINDPVNPITLNWLHSKEDSNIIDDHNWLNLQFNKIESKFQTINNKAYPVSASISNFFLYKDRYWYRLDVGFSDKSKSYLCRYYQDFYNLHISMLEMIEKICHSDTAESSELKLPKLPEPLPTTLQKSNNDSASECKDEKYEVKREEEQQISILLKRCNSLNIYINKLILNKYFQTSIEFIDWLDLSYKNLPGYFIPRDQAIKMEEEEKEKEEYNRNDDYYKKKKNKKTARLTEDEINNKILPESVNVVKNYNENRLKLQQEKEEMERKKLKEVRANHNYSTGDLPARTRSKNIYNNYQQASRAFDNTASSRQTSEILGNGSRSLRNSFKSSLAGTTKHTSLGQALLYERKGSTKSLSNANSSSASNSSTSPTEFKSLEEFDGTPNTSSLSISSNSTPIVQQSTAFAMTPPFTEQQQQQSRQQSSSPQAASNPPYPIQSNETSPKYSPASTNSTIISPKTSYSPRPGLTPRLTIPETCPQSRPSPLQLQPLNNLHHHSPSKMSPLGLNHQIFPISGFSNPQLQQSPMINTMSSPFISSNSNSNAHQYIKCKIMNHDNEILAIKFNKSQFKTIQDMKVLIRQKVPYNKLFIKLPNLNNFENIDVVNFNITEFLRFNDKVMLKIT</sequence>
<name>A0AAI9WXT3_9ASCO</name>
<feature type="coiled-coil region" evidence="4">
    <location>
        <begin position="355"/>
        <end position="385"/>
    </location>
</feature>
<keyword evidence="9" id="KW-1185">Reference proteome</keyword>
<reference evidence="8" key="1">
    <citation type="journal article" date="2022" name="DNA Res.">
        <title>Genome analysis of five recently described species of the CUG-Ser clade uncovers Candida theae as a new hybrid lineage with pathogenic potential in the Candida parapsilosis species complex.</title>
        <authorList>
            <person name="Mixao V."/>
            <person name="Del Olmo V."/>
            <person name="Hegedusova E."/>
            <person name="Saus E."/>
            <person name="Pryszcz L."/>
            <person name="Cillingova A."/>
            <person name="Nosek J."/>
            <person name="Gabaldon T."/>
        </authorList>
    </citation>
    <scope>NUCLEOTIDE SEQUENCE</scope>
    <source>
        <strain evidence="8">CBS 10844</strain>
    </source>
</reference>
<proteinExistence type="predicted"/>
<dbReference type="InterPro" id="IPR036871">
    <property type="entry name" value="PX_dom_sf"/>
</dbReference>
<dbReference type="SMART" id="SM00326">
    <property type="entry name" value="SH3"/>
    <property type="match status" value="1"/>
</dbReference>
<feature type="region of interest" description="Disordered" evidence="5">
    <location>
        <begin position="219"/>
        <end position="246"/>
    </location>
</feature>
<evidence type="ECO:0000259" key="7">
    <source>
        <dbReference type="PROSITE" id="PS50195"/>
    </source>
</evidence>
<feature type="compositionally biased region" description="Low complexity" evidence="5">
    <location>
        <begin position="491"/>
        <end position="502"/>
    </location>
</feature>
<feature type="compositionally biased region" description="Low complexity" evidence="5">
    <location>
        <begin position="521"/>
        <end position="537"/>
    </location>
</feature>
<dbReference type="GO" id="GO:0043332">
    <property type="term" value="C:mating projection tip"/>
    <property type="evidence" value="ECO:0007669"/>
    <property type="project" value="TreeGrafter"/>
</dbReference>
<dbReference type="GO" id="GO:0000747">
    <property type="term" value="P:conjugation with cellular fusion"/>
    <property type="evidence" value="ECO:0007669"/>
    <property type="project" value="TreeGrafter"/>
</dbReference>
<evidence type="ECO:0000256" key="5">
    <source>
        <dbReference type="SAM" id="MobiDB-lite"/>
    </source>
</evidence>
<dbReference type="GO" id="GO:0030447">
    <property type="term" value="P:filamentous growth"/>
    <property type="evidence" value="ECO:0007669"/>
    <property type="project" value="UniProtKB-ARBA"/>
</dbReference>
<dbReference type="GO" id="GO:0030674">
    <property type="term" value="F:protein-macromolecule adaptor activity"/>
    <property type="evidence" value="ECO:0007669"/>
    <property type="project" value="TreeGrafter"/>
</dbReference>
<feature type="region of interest" description="Disordered" evidence="5">
    <location>
        <begin position="411"/>
        <end position="431"/>
    </location>
</feature>
<evidence type="ECO:0000259" key="6">
    <source>
        <dbReference type="PROSITE" id="PS50002"/>
    </source>
</evidence>